<dbReference type="InterPro" id="IPR012341">
    <property type="entry name" value="6hp_glycosidase-like_sf"/>
</dbReference>
<keyword evidence="1" id="KW-0378">Hydrolase</keyword>
<name>A0A8H5D0K8_9AGAR</name>
<dbReference type="OrthoDB" id="4138492at2759"/>
<dbReference type="Gene3D" id="1.50.10.10">
    <property type="match status" value="1"/>
</dbReference>
<proteinExistence type="predicted"/>
<dbReference type="InterPro" id="IPR008928">
    <property type="entry name" value="6-hairpin_glycosidase_sf"/>
</dbReference>
<evidence type="ECO:0000256" key="3">
    <source>
        <dbReference type="SAM" id="SignalP"/>
    </source>
</evidence>
<feature type="compositionally biased region" description="Basic residues" evidence="2">
    <location>
        <begin position="437"/>
        <end position="453"/>
    </location>
</feature>
<gene>
    <name evidence="4" type="ORF">D9758_010372</name>
</gene>
<dbReference type="Proteomes" id="UP000559256">
    <property type="component" value="Unassembled WGS sequence"/>
</dbReference>
<evidence type="ECO:0000256" key="2">
    <source>
        <dbReference type="SAM" id="MobiDB-lite"/>
    </source>
</evidence>
<protein>
    <recommendedName>
        <fullName evidence="6">Six-hairpin glycosidase</fullName>
    </recommendedName>
</protein>
<dbReference type="EMBL" id="JAACJM010000073">
    <property type="protein sequence ID" value="KAF5350814.1"/>
    <property type="molecule type" value="Genomic_DNA"/>
</dbReference>
<dbReference type="PANTHER" id="PTHR41814:SF1">
    <property type="entry name" value="CELLULASE"/>
    <property type="match status" value="1"/>
</dbReference>
<keyword evidence="3" id="KW-0732">Signal</keyword>
<feature type="chain" id="PRO_5034897215" description="Six-hairpin glycosidase" evidence="3">
    <location>
        <begin position="21"/>
        <end position="453"/>
    </location>
</feature>
<dbReference type="Pfam" id="PF07470">
    <property type="entry name" value="Glyco_hydro_88"/>
    <property type="match status" value="1"/>
</dbReference>
<organism evidence="4 5">
    <name type="scientific">Tetrapyrgos nigripes</name>
    <dbReference type="NCBI Taxonomy" id="182062"/>
    <lineage>
        <taxon>Eukaryota</taxon>
        <taxon>Fungi</taxon>
        <taxon>Dikarya</taxon>
        <taxon>Basidiomycota</taxon>
        <taxon>Agaricomycotina</taxon>
        <taxon>Agaricomycetes</taxon>
        <taxon>Agaricomycetidae</taxon>
        <taxon>Agaricales</taxon>
        <taxon>Marasmiineae</taxon>
        <taxon>Marasmiaceae</taxon>
        <taxon>Tetrapyrgos</taxon>
    </lineage>
</organism>
<dbReference type="InterPro" id="IPR010905">
    <property type="entry name" value="Glyco_hydro_88"/>
</dbReference>
<feature type="compositionally biased region" description="Polar residues" evidence="2">
    <location>
        <begin position="423"/>
        <end position="436"/>
    </location>
</feature>
<feature type="region of interest" description="Disordered" evidence="2">
    <location>
        <begin position="422"/>
        <end position="453"/>
    </location>
</feature>
<dbReference type="SUPFAM" id="SSF48208">
    <property type="entry name" value="Six-hairpin glycosidases"/>
    <property type="match status" value="1"/>
</dbReference>
<sequence>MRHYVVGLYVFTLLADFTSASFLSGIEEKLPSAFTLLTSTAHSADSVHFPFNPGFPIEAVASLAETLPSHSWEYGAASQALLELYNPTLSVFNPDAFSVLFTMISSSSITAVKALDYAATGIVLGGSGANILTEGDGAVGDPASLGVSAIMLGKANGDEKYADAANGTIDYLLNDAPRFWNGAISQRVDVQELWADWMYMVPPFLAYHAADTSSISLLKESVKQCGAYRQILRSSTSTLWQHVAGPQSNDHGLWATGNGWAAAGMTRVLATVMHAPVATDTDANANWQSTAIRSLSTWIKEILDGAMASPLDNGLLRNYLDNTWDAHGFGEISGSSLLASVAYRMAVLQPDTFGTTYISWADSMRQAVGSHVTKEGIAAPAVNPLAWTDTNPFTTGSPEGQAFVVLMYSAWRDCVTQGVCEKPSTSDSGSTVTYANSRKRAHEKMARKHRRFQ</sequence>
<evidence type="ECO:0000313" key="4">
    <source>
        <dbReference type="EMBL" id="KAF5350814.1"/>
    </source>
</evidence>
<dbReference type="GO" id="GO:0016787">
    <property type="term" value="F:hydrolase activity"/>
    <property type="evidence" value="ECO:0007669"/>
    <property type="project" value="UniProtKB-KW"/>
</dbReference>
<evidence type="ECO:0000256" key="1">
    <source>
        <dbReference type="ARBA" id="ARBA00022801"/>
    </source>
</evidence>
<evidence type="ECO:0000313" key="5">
    <source>
        <dbReference type="Proteomes" id="UP000559256"/>
    </source>
</evidence>
<dbReference type="AlphaFoldDB" id="A0A8H5D0K8"/>
<evidence type="ECO:0008006" key="6">
    <source>
        <dbReference type="Google" id="ProtNLM"/>
    </source>
</evidence>
<keyword evidence="5" id="KW-1185">Reference proteome</keyword>
<accession>A0A8H5D0K8</accession>
<reference evidence="4 5" key="1">
    <citation type="journal article" date="2020" name="ISME J.">
        <title>Uncovering the hidden diversity of litter-decomposition mechanisms in mushroom-forming fungi.</title>
        <authorList>
            <person name="Floudas D."/>
            <person name="Bentzer J."/>
            <person name="Ahren D."/>
            <person name="Johansson T."/>
            <person name="Persson P."/>
            <person name="Tunlid A."/>
        </authorList>
    </citation>
    <scope>NUCLEOTIDE SEQUENCE [LARGE SCALE GENOMIC DNA]</scope>
    <source>
        <strain evidence="4 5">CBS 291.85</strain>
    </source>
</reference>
<dbReference type="GO" id="GO:0005975">
    <property type="term" value="P:carbohydrate metabolic process"/>
    <property type="evidence" value="ECO:0007669"/>
    <property type="project" value="InterPro"/>
</dbReference>
<dbReference type="PANTHER" id="PTHR41814">
    <property type="entry name" value="EXPRESSED PROTEIN"/>
    <property type="match status" value="1"/>
</dbReference>
<comment type="caution">
    <text evidence="4">The sequence shown here is derived from an EMBL/GenBank/DDBJ whole genome shotgun (WGS) entry which is preliminary data.</text>
</comment>
<feature type="signal peptide" evidence="3">
    <location>
        <begin position="1"/>
        <end position="20"/>
    </location>
</feature>